<dbReference type="AlphaFoldDB" id="A0A3A6RF21"/>
<sequence>MKALFNQKLTVLNAGLTSFATNIERAGGSAVAMNWQPPGSGDKQGGMALAGLTNQADIEQANQVAMNRYLAAQPTLVDVMLAGEAMPELAERKLILHAGPPIAWQGMCGPVQGAILGAIVFERWASDIEQARVMIESGDVKFEPCHHYNAVGPMAGIISRSMPVWVVENQTEQGPERVFSNFNEGLGKVLRFGANNSDVIERLEWMGSELAQAMKVAVREMEGLELKPIMAQALHMGDEVHNRNAAATGLLMKQLIPALLSTDLPQDQLKRVISFITGNDHFFLNLSMAACKSMLKAAENVENSTMVTVMARNGVNFGIQLSGTGKQWFQAPANPVNGLFFPGFGVEDAAADLGDSAITETAGVGGFAMASSPAIVKFVGGTPNDATNNSRAMQAITLGGNPAFTLPALNFAPTAAGIDARKVVDNGVLPIINTGIAHKQAGVGQIGAGITTAPMQCFVEALRELEQRRAEQVTL</sequence>
<dbReference type="Proteomes" id="UP000273252">
    <property type="component" value="Unassembled WGS sequence"/>
</dbReference>
<protein>
    <submittedName>
        <fullName evidence="1">DUF1116 domain-containing protein</fullName>
    </submittedName>
</protein>
<accession>A0A3A6RF21</accession>
<dbReference type="InterPro" id="IPR024033">
    <property type="entry name" value="OXTCase_su_AllG_h-dom"/>
</dbReference>
<dbReference type="Pfam" id="PF06545">
    <property type="entry name" value="AllG"/>
    <property type="match status" value="1"/>
</dbReference>
<evidence type="ECO:0000313" key="1">
    <source>
        <dbReference type="EMBL" id="RJX75291.1"/>
    </source>
</evidence>
<dbReference type="Gene3D" id="3.40.50.720">
    <property type="entry name" value="NAD(P)-binding Rossmann-like Domain"/>
    <property type="match status" value="1"/>
</dbReference>
<evidence type="ECO:0000313" key="2">
    <source>
        <dbReference type="Proteomes" id="UP000273252"/>
    </source>
</evidence>
<proteinExistence type="predicted"/>
<organism evidence="1 2">
    <name type="scientific">Vibrio sinensis</name>
    <dbReference type="NCBI Taxonomy" id="2302434"/>
    <lineage>
        <taxon>Bacteria</taxon>
        <taxon>Pseudomonadati</taxon>
        <taxon>Pseudomonadota</taxon>
        <taxon>Gammaproteobacteria</taxon>
        <taxon>Vibrionales</taxon>
        <taxon>Vibrionaceae</taxon>
        <taxon>Vibrio</taxon>
    </lineage>
</organism>
<dbReference type="EMBL" id="QVMU01000001">
    <property type="protein sequence ID" value="RJX75291.1"/>
    <property type="molecule type" value="Genomic_DNA"/>
</dbReference>
<keyword evidence="2" id="KW-1185">Reference proteome</keyword>
<dbReference type="InterPro" id="IPR009499">
    <property type="entry name" value="AllG-like"/>
</dbReference>
<name>A0A3A6RF21_9VIBR</name>
<gene>
    <name evidence="1" type="ORF">DZ860_01010</name>
</gene>
<dbReference type="Gene3D" id="3.90.1700.10">
    <property type="entry name" value="v583 domain like"/>
    <property type="match status" value="1"/>
</dbReference>
<comment type="caution">
    <text evidence="1">The sequence shown here is derived from an EMBL/GenBank/DDBJ whole genome shotgun (WGS) entry which is preliminary data.</text>
</comment>
<dbReference type="OrthoDB" id="6193532at2"/>
<dbReference type="RefSeq" id="WP_120029047.1">
    <property type="nucleotide sequence ID" value="NZ_QVMU01000001.1"/>
</dbReference>
<dbReference type="Gene3D" id="1.10.10.660">
    <property type="entry name" value="conserved protein of unknown function from Enterococcus faecalis V583"/>
    <property type="match status" value="1"/>
</dbReference>
<dbReference type="Gene3D" id="3.90.1710.10">
    <property type="entry name" value="Enterococcus faecalis V583 domain"/>
    <property type="match status" value="1"/>
</dbReference>
<reference evidence="1 2" key="1">
    <citation type="submission" date="2018-08" db="EMBL/GenBank/DDBJ databases">
        <title>Vibrio isolated from the Eastern China Marginal Seas.</title>
        <authorList>
            <person name="Li Y."/>
        </authorList>
    </citation>
    <scope>NUCLEOTIDE SEQUENCE [LARGE SCALE GENOMIC DNA]</scope>
    <source>
        <strain evidence="1 2">BEI233</strain>
    </source>
</reference>